<dbReference type="GO" id="GO:0004526">
    <property type="term" value="F:ribonuclease P activity"/>
    <property type="evidence" value="ECO:0007669"/>
    <property type="project" value="TreeGrafter"/>
</dbReference>
<evidence type="ECO:0000313" key="3">
    <source>
        <dbReference type="Proteomes" id="UP000322899"/>
    </source>
</evidence>
<feature type="compositionally biased region" description="Low complexity" evidence="1">
    <location>
        <begin position="78"/>
        <end position="91"/>
    </location>
</feature>
<organism evidence="2 3">
    <name type="scientific">Cafeteria roenbergensis</name>
    <name type="common">Marine flagellate</name>
    <dbReference type="NCBI Taxonomy" id="33653"/>
    <lineage>
        <taxon>Eukaryota</taxon>
        <taxon>Sar</taxon>
        <taxon>Stramenopiles</taxon>
        <taxon>Bigyra</taxon>
        <taxon>Opalozoa</taxon>
        <taxon>Bicosoecida</taxon>
        <taxon>Cafeteriaceae</taxon>
        <taxon>Cafeteria</taxon>
    </lineage>
</organism>
<evidence type="ECO:0000313" key="2">
    <source>
        <dbReference type="EMBL" id="KAA0164530.1"/>
    </source>
</evidence>
<dbReference type="Gene3D" id="1.25.40.10">
    <property type="entry name" value="Tetratricopeptide repeat domain"/>
    <property type="match status" value="1"/>
</dbReference>
<dbReference type="GO" id="GO:0001682">
    <property type="term" value="P:tRNA 5'-leader removal"/>
    <property type="evidence" value="ECO:0007669"/>
    <property type="project" value="TreeGrafter"/>
</dbReference>
<dbReference type="EMBL" id="VLTO01000101">
    <property type="protein sequence ID" value="KAA0164530.1"/>
    <property type="molecule type" value="Genomic_DNA"/>
</dbReference>
<dbReference type="PANTHER" id="PTHR13547">
    <property type="match status" value="1"/>
</dbReference>
<dbReference type="InterPro" id="IPR011990">
    <property type="entry name" value="TPR-like_helical_dom_sf"/>
</dbReference>
<sequence length="1187" mass="121725">MRGAVPTSLARRTRAAGSGARHLAQWASGGQRAVAARLSQSLRQRAAPTAAPAAGGSSARWVSGSPRPRDVEPGAGGAAAARDAQAQADAVATEDDPFRRGWELVSSLLESARTPGHQLDAAANLTAPTLRALCHQLGFVDEAARRQTSKSRPPRGRANRTTADAKQAGIIVQLCNQATLAGQVWPSLLAFVVAQRGTSSRAIWRSVQAVLHSSAQAAEAVAAGADLATAGLATDASGVFGPRPAELESLFAAMPPHGAVAAAAKLLAEDASAADPATAAAASLFEQADAAAEPSPALVSKADQGRVASLWQVEREVARLRRALAGVIAAPEADGALPESLVTSLGVAPERAAELLLGIGEACVTAAAVATAPQGDAAAAAQVPPGAVAALLRLQVAAGHGDRAEASLSRAHDAGMLLQMRHYEPVLRLRASQRRLREAVGLLLAMHERGVTANPEVCDEAYALVVRCAALSLAPDALETAAEGENAGPMELPALLVSIASAVDGQGAAVLSAAQAETVALSLLRHAEGVVSHPGAVLLAEIERLFASEPMRARGWRLARSDIGSDGRCSASGHSLARRQLEGGVLYDATSLIRQVVVEHEGAQAAKLAARAGGSGRRGGKRAAAGQGSGAGQGGAGPASVLGALDRHIARHGPFDMVIDGANLGLFRRSVQGGYLSYNQLDAIVQHAAANGLRPLIVLHSRWMRPMDLVPDTGKAPGARGGKRGGRGAGFSKTDVAAGMGGDGSSAAQRAREEGRREMVAVLGRWRRDCPQALFVVPRGNDDIYWMYAAMQSQRLKIRQNAGELPSLPEARQAVIDEVAAESGEGRAADEAAVAAATSPAALEASGAHPMAPHNSVWLVTNDFMRDHKGELLGWQGFSAWRAGIVKAIIDRHPRWYSAGADRFDQLLEDLRAGRSPSAPPPGLLAAEADGYSTETRLQRAAVGAFRRSGGSLPGESGDPSAPPTAGGLGLAAAAAAGSAAAGSDAAAAAEGSAARAGWSVAEAGAAQAAAPASAPLSAAEAEREAEAVTAARQVGPQHGAAALCQAARDVFLVLPHPFALRFHSPDGGNSAFFFPGFPRSVEDAGGVPDMPQSAEQSGAAAETSVSVDTAFERVVRRSSPRPLAEILPAGSNDAAATPSGPMRWQDDAPSSPRSFAVLPPTRPWFVLYRENQPAEASADQDHSGRA</sequence>
<comment type="caution">
    <text evidence="2">The sequence shown here is derived from an EMBL/GenBank/DDBJ whole genome shotgun (WGS) entry which is preliminary data.</text>
</comment>
<evidence type="ECO:0000256" key="1">
    <source>
        <dbReference type="SAM" id="MobiDB-lite"/>
    </source>
</evidence>
<dbReference type="Gene3D" id="3.40.50.11980">
    <property type="match status" value="1"/>
</dbReference>
<feature type="region of interest" description="Disordered" evidence="1">
    <location>
        <begin position="1123"/>
        <end position="1156"/>
    </location>
</feature>
<accession>A0A5A8DKN1</accession>
<feature type="region of interest" description="Disordered" evidence="1">
    <location>
        <begin position="144"/>
        <end position="163"/>
    </location>
</feature>
<gene>
    <name evidence="2" type="ORF">FNF27_07785</name>
</gene>
<feature type="compositionally biased region" description="Low complexity" evidence="1">
    <location>
        <begin position="7"/>
        <end position="21"/>
    </location>
</feature>
<proteinExistence type="predicted"/>
<feature type="region of interest" description="Disordered" evidence="1">
    <location>
        <begin position="710"/>
        <end position="753"/>
    </location>
</feature>
<feature type="region of interest" description="Disordered" evidence="1">
    <location>
        <begin position="1086"/>
        <end position="1106"/>
    </location>
</feature>
<name>A0A5A8DKN1_CAFRO</name>
<feature type="region of interest" description="Disordered" evidence="1">
    <location>
        <begin position="1"/>
        <end position="27"/>
    </location>
</feature>
<feature type="compositionally biased region" description="Low complexity" evidence="1">
    <location>
        <begin position="46"/>
        <end position="59"/>
    </location>
</feature>
<dbReference type="Proteomes" id="UP000322899">
    <property type="component" value="Unassembled WGS sequence"/>
</dbReference>
<feature type="compositionally biased region" description="Gly residues" evidence="1">
    <location>
        <begin position="627"/>
        <end position="637"/>
    </location>
</feature>
<feature type="region of interest" description="Disordered" evidence="1">
    <location>
        <begin position="609"/>
        <end position="637"/>
    </location>
</feature>
<feature type="compositionally biased region" description="Basic residues" evidence="1">
    <location>
        <begin position="147"/>
        <end position="158"/>
    </location>
</feature>
<feature type="region of interest" description="Disordered" evidence="1">
    <location>
        <begin position="39"/>
        <end position="95"/>
    </location>
</feature>
<protein>
    <submittedName>
        <fullName evidence="2">Uncharacterized protein</fullName>
    </submittedName>
</protein>
<reference evidence="2 3" key="1">
    <citation type="submission" date="2019-07" db="EMBL/GenBank/DDBJ databases">
        <title>Genomes of Cafeteria roenbergensis.</title>
        <authorList>
            <person name="Fischer M.G."/>
            <person name="Hackl T."/>
            <person name="Roman M."/>
        </authorList>
    </citation>
    <scope>NUCLEOTIDE SEQUENCE [LARGE SCALE GENOMIC DNA]</scope>
    <source>
        <strain evidence="2 3">E4-10P</strain>
    </source>
</reference>
<dbReference type="AlphaFoldDB" id="A0A5A8DKN1"/>
<dbReference type="PANTHER" id="PTHR13547:SF1">
    <property type="entry name" value="MITOCHONDRIAL RIBONUCLEASE P CATALYTIC SUBUNIT"/>
    <property type="match status" value="1"/>
</dbReference>